<protein>
    <submittedName>
        <fullName evidence="1">Uncharacterized protein</fullName>
    </submittedName>
</protein>
<accession>A0AB74CZ79</accession>
<organism evidence="1 2">
    <name type="scientific">Enterococcus faecium</name>
    <name type="common">Streptococcus faecium</name>
    <dbReference type="NCBI Taxonomy" id="1352"/>
    <lineage>
        <taxon>Bacteria</taxon>
        <taxon>Bacillati</taxon>
        <taxon>Bacillota</taxon>
        <taxon>Bacilli</taxon>
        <taxon>Lactobacillales</taxon>
        <taxon>Enterococcaceae</taxon>
        <taxon>Enterococcus</taxon>
    </lineage>
</organism>
<evidence type="ECO:0000313" key="1">
    <source>
        <dbReference type="EMBL" id="ROX57094.1"/>
    </source>
</evidence>
<dbReference type="Proteomes" id="UP000281752">
    <property type="component" value="Unassembled WGS sequence"/>
</dbReference>
<comment type="caution">
    <text evidence="1">The sequence shown here is derived from an EMBL/GenBank/DDBJ whole genome shotgun (WGS) entry which is preliminary data.</text>
</comment>
<name>A0AB74CZ79_ENTFC</name>
<sequence>MGKYTIKGHGSFLISFHKYIHYNEKKKKNQFDRIVKQKSRKTWTNYIKNSVSIVEIQIFRYNKK</sequence>
<evidence type="ECO:0000313" key="2">
    <source>
        <dbReference type="Proteomes" id="UP000281752"/>
    </source>
</evidence>
<gene>
    <name evidence="1" type="ORF">EGW36_05785</name>
</gene>
<reference evidence="1 2" key="1">
    <citation type="submission" date="2018-10" db="EMBL/GenBank/DDBJ databases">
        <title>Genotypes and phenotypes of Enterococci isolated from broiler chickens.</title>
        <authorList>
            <person name="Muhammad A.R."/>
            <person name="Diarra M.S."/>
        </authorList>
    </citation>
    <scope>NUCLEOTIDE SEQUENCE [LARGE SCALE GENOMIC DNA]</scope>
    <source>
        <strain evidence="1 2">P5 C A 35</strain>
    </source>
</reference>
<proteinExistence type="predicted"/>
<dbReference type="EMBL" id="RKNM01000005">
    <property type="protein sequence ID" value="ROX57094.1"/>
    <property type="molecule type" value="Genomic_DNA"/>
</dbReference>
<dbReference type="AlphaFoldDB" id="A0AB74CZ79"/>